<dbReference type="InterPro" id="IPR001969">
    <property type="entry name" value="Aspartic_peptidase_AS"/>
</dbReference>
<protein>
    <recommendedName>
        <fullName evidence="3">Peptidase A2 domain-containing protein</fullName>
    </recommendedName>
</protein>
<accession>A0A126V577</accession>
<dbReference type="STRING" id="1579316.RC74_19345"/>
<feature type="transmembrane region" description="Helical" evidence="2">
    <location>
        <begin position="6"/>
        <end position="25"/>
    </location>
</feature>
<evidence type="ECO:0000256" key="1">
    <source>
        <dbReference type="ARBA" id="ARBA00022801"/>
    </source>
</evidence>
<dbReference type="InterPro" id="IPR021109">
    <property type="entry name" value="Peptidase_aspartic_dom_sf"/>
</dbReference>
<dbReference type="GO" id="GO:0006508">
    <property type="term" value="P:proteolysis"/>
    <property type="evidence" value="ECO:0007669"/>
    <property type="project" value="InterPro"/>
</dbReference>
<dbReference type="PROSITE" id="PS50175">
    <property type="entry name" value="ASP_PROT_RETROV"/>
    <property type="match status" value="1"/>
</dbReference>
<dbReference type="NCBIfam" id="TIGR02281">
    <property type="entry name" value="clan_AA_DTGA"/>
    <property type="match status" value="1"/>
</dbReference>
<proteinExistence type="predicted"/>
<dbReference type="RefSeq" id="WP_039000604.1">
    <property type="nucleotide sequence ID" value="NZ_CP014327.1"/>
</dbReference>
<evidence type="ECO:0000259" key="3">
    <source>
        <dbReference type="PROSITE" id="PS50175"/>
    </source>
</evidence>
<dbReference type="SUPFAM" id="SSF50630">
    <property type="entry name" value="Acid proteases"/>
    <property type="match status" value="1"/>
</dbReference>
<dbReference type="Pfam" id="PF13975">
    <property type="entry name" value="gag-asp_proteas"/>
    <property type="match status" value="1"/>
</dbReference>
<dbReference type="CDD" id="cd05483">
    <property type="entry name" value="retropepsin_like_bacteria"/>
    <property type="match status" value="1"/>
</dbReference>
<keyword evidence="2" id="KW-0472">Membrane</keyword>
<sequence>MNGDDTGRLIYLVLLGTVIASWFFVQNRQSMGKTLQQGALWGLIFVGFVAAFGLWENIKSDHATQSSFQGGDGEIITLVRHRDGHFYAELTISNARLEFLVDTGATDIVLSQTDAQKLGIDVNDLQFFGTANTANGVVKTARVQLADIEFEGIKTPRIAAYVNQGDLNISLLGMSYLSQMSSIEIAGDKMILRR</sequence>
<evidence type="ECO:0000256" key="2">
    <source>
        <dbReference type="SAM" id="Phobius"/>
    </source>
</evidence>
<keyword evidence="1" id="KW-0378">Hydrolase</keyword>
<dbReference type="PROSITE" id="PS00141">
    <property type="entry name" value="ASP_PROTEASE"/>
    <property type="match status" value="1"/>
</dbReference>
<name>A0A126V577_9RHOB</name>
<keyword evidence="2" id="KW-0812">Transmembrane</keyword>
<evidence type="ECO:0000313" key="5">
    <source>
        <dbReference type="Proteomes" id="UP000070371"/>
    </source>
</evidence>
<dbReference type="Proteomes" id="UP000070371">
    <property type="component" value="Chromosome"/>
</dbReference>
<evidence type="ECO:0000313" key="4">
    <source>
        <dbReference type="EMBL" id="AML53125.1"/>
    </source>
</evidence>
<dbReference type="OrthoDB" id="7595324at2"/>
<gene>
    <name evidence="4" type="ORF">RC74_19345</name>
</gene>
<dbReference type="KEGG" id="hat:RC74_19345"/>
<dbReference type="InterPro" id="IPR034122">
    <property type="entry name" value="Retropepsin-like_bacterial"/>
</dbReference>
<dbReference type="EMBL" id="CP014327">
    <property type="protein sequence ID" value="AML53125.1"/>
    <property type="molecule type" value="Genomic_DNA"/>
</dbReference>
<dbReference type="GO" id="GO:0004190">
    <property type="term" value="F:aspartic-type endopeptidase activity"/>
    <property type="evidence" value="ECO:0007669"/>
    <property type="project" value="InterPro"/>
</dbReference>
<keyword evidence="2" id="KW-1133">Transmembrane helix</keyword>
<dbReference type="InterPro" id="IPR011969">
    <property type="entry name" value="Clan_AA_Asp_peptidase_C"/>
</dbReference>
<organism evidence="4 5">
    <name type="scientific">Falsihalocynthiibacter arcticus</name>
    <dbReference type="NCBI Taxonomy" id="1579316"/>
    <lineage>
        <taxon>Bacteria</taxon>
        <taxon>Pseudomonadati</taxon>
        <taxon>Pseudomonadota</taxon>
        <taxon>Alphaproteobacteria</taxon>
        <taxon>Rhodobacterales</taxon>
        <taxon>Roseobacteraceae</taxon>
        <taxon>Falsihalocynthiibacter</taxon>
    </lineage>
</organism>
<dbReference type="InterPro" id="IPR001995">
    <property type="entry name" value="Peptidase_A2_cat"/>
</dbReference>
<dbReference type="AlphaFoldDB" id="A0A126V577"/>
<reference evidence="4 5" key="1">
    <citation type="submission" date="2016-02" db="EMBL/GenBank/DDBJ databases">
        <title>Complete genome sequence of Halocynthiibacter arcticus PAMC 20958t from arctic marine sediment.</title>
        <authorList>
            <person name="Lee Y.M."/>
            <person name="Baek K."/>
            <person name="Lee H.K."/>
            <person name="Shin S.C."/>
        </authorList>
    </citation>
    <scope>NUCLEOTIDE SEQUENCE [LARGE SCALE GENOMIC DNA]</scope>
    <source>
        <strain evidence="4">PAMC 20958</strain>
    </source>
</reference>
<feature type="transmembrane region" description="Helical" evidence="2">
    <location>
        <begin position="37"/>
        <end position="55"/>
    </location>
</feature>
<keyword evidence="5" id="KW-1185">Reference proteome</keyword>
<feature type="domain" description="Peptidase A2" evidence="3">
    <location>
        <begin position="97"/>
        <end position="114"/>
    </location>
</feature>
<dbReference type="Gene3D" id="2.40.70.10">
    <property type="entry name" value="Acid Proteases"/>
    <property type="match status" value="1"/>
</dbReference>